<dbReference type="InterPro" id="IPR040256">
    <property type="entry name" value="At4g02000-like"/>
</dbReference>
<feature type="compositionally biased region" description="Basic and acidic residues" evidence="1">
    <location>
        <begin position="378"/>
        <end position="387"/>
    </location>
</feature>
<gene>
    <name evidence="3" type="ORF">SSX86_027508</name>
</gene>
<evidence type="ECO:0000256" key="1">
    <source>
        <dbReference type="SAM" id="MobiDB-lite"/>
    </source>
</evidence>
<organism evidence="3 4">
    <name type="scientific">Deinandra increscens subsp. villosa</name>
    <dbReference type="NCBI Taxonomy" id="3103831"/>
    <lineage>
        <taxon>Eukaryota</taxon>
        <taxon>Viridiplantae</taxon>
        <taxon>Streptophyta</taxon>
        <taxon>Embryophyta</taxon>
        <taxon>Tracheophyta</taxon>
        <taxon>Spermatophyta</taxon>
        <taxon>Magnoliopsida</taxon>
        <taxon>eudicotyledons</taxon>
        <taxon>Gunneridae</taxon>
        <taxon>Pentapetalae</taxon>
        <taxon>asterids</taxon>
        <taxon>campanulids</taxon>
        <taxon>Asterales</taxon>
        <taxon>Asteraceae</taxon>
        <taxon>Asteroideae</taxon>
        <taxon>Heliantheae alliance</taxon>
        <taxon>Madieae</taxon>
        <taxon>Madiinae</taxon>
        <taxon>Deinandra</taxon>
    </lineage>
</organism>
<feature type="compositionally biased region" description="Polar residues" evidence="1">
    <location>
        <begin position="499"/>
        <end position="520"/>
    </location>
</feature>
<dbReference type="PANTHER" id="PTHR31286">
    <property type="entry name" value="GLYCINE-RICH CELL WALL STRUCTURAL PROTEIN 1.8-LIKE"/>
    <property type="match status" value="1"/>
</dbReference>
<protein>
    <recommendedName>
        <fullName evidence="2">DUF4283 domain-containing protein</fullName>
    </recommendedName>
</protein>
<dbReference type="AlphaFoldDB" id="A0AAP0CBH3"/>
<keyword evidence="4" id="KW-1185">Reference proteome</keyword>
<accession>A0AAP0CBH3</accession>
<comment type="caution">
    <text evidence="3">The sequence shown here is derived from an EMBL/GenBank/DDBJ whole genome shotgun (WGS) entry which is preliminary data.</text>
</comment>
<feature type="domain" description="DUF4283" evidence="2">
    <location>
        <begin position="173"/>
        <end position="255"/>
    </location>
</feature>
<dbReference type="Proteomes" id="UP001408789">
    <property type="component" value="Unassembled WGS sequence"/>
</dbReference>
<feature type="region of interest" description="Disordered" evidence="1">
    <location>
        <begin position="1"/>
        <end position="29"/>
    </location>
</feature>
<evidence type="ECO:0000313" key="4">
    <source>
        <dbReference type="Proteomes" id="UP001408789"/>
    </source>
</evidence>
<dbReference type="EMBL" id="JBCNJP010000026">
    <property type="protein sequence ID" value="KAK9053516.1"/>
    <property type="molecule type" value="Genomic_DNA"/>
</dbReference>
<sequence>MASPSKGTCTLNLSPADIASPDHSEGTTVQHSGTLKSLLTATNLFPYSPPPLIDPHLINYSRALNQSTVPDGNTNHSDPNSTGIPIQPLVDHNVIPYGSPEKSPGTNLNTGNIPVPTVHNVWLNGGMGKPSFAEKIKRTNDFEELKLEFIPPIKAPAGNRRILYCNDDLKYTAQKCSLLLYGYFLGTSMDYNVVNVNLKRLWKSYDLDHISKATGGLYHIKFKSEKGLDEVLENGPWLINNVPIILIKWEPGFCINKPEPSSIPIWVTVHNVPIELWSGRGISKLMSGVGIPLLMDKMTQERCIKPAGKIGYVRVLVEVSADYELPKDIEIEFPSINNRPPRIAKLDVSYQWKPPVCTHCKVFGHSLKLCKIRPRTEEELQPVKENSDNPPLSTKEKQKEVVESDGFTTVTRKNKRDNKNENVQQADIRQNNRDDRTDKTPTPLPTYRKLRSSSNPIVQKKMRELYDNYVEKLKPNHPSKKKPPARTLPHDKPGYYKPKQTTQEAQQPSKNKPSNSTPILKTTPVKPTSLPDFACNTNPFDALVNLDPDEMVIDMGLKQTPMLTTNAEVETNNQKTADQDGYVTCDYDTDVDSMEMDYGITDGQKKAILDRLTKYKSVKASDQDTWLQGEWDFFFHHVEAMGLDPDYVAEECDEDGSDTGRFIQSQLKSNVASTSGVSGTTTQKTV</sequence>
<feature type="compositionally biased region" description="Basic residues" evidence="1">
    <location>
        <begin position="475"/>
        <end position="484"/>
    </location>
</feature>
<proteinExistence type="predicted"/>
<dbReference type="PANTHER" id="PTHR31286:SF99">
    <property type="entry name" value="DUF4283 DOMAIN-CONTAINING PROTEIN"/>
    <property type="match status" value="1"/>
</dbReference>
<reference evidence="3 4" key="1">
    <citation type="submission" date="2024-04" db="EMBL/GenBank/DDBJ databases">
        <title>The reference genome of an endangered Asteraceae, Deinandra increscens subsp. villosa, native to the Central Coast of California.</title>
        <authorList>
            <person name="Guilliams M."/>
            <person name="Hasenstab-Lehman K."/>
            <person name="Meyer R."/>
            <person name="Mcevoy S."/>
        </authorList>
    </citation>
    <scope>NUCLEOTIDE SEQUENCE [LARGE SCALE GENOMIC DNA]</scope>
    <source>
        <tissue evidence="3">Leaf</tissue>
    </source>
</reference>
<evidence type="ECO:0000259" key="2">
    <source>
        <dbReference type="Pfam" id="PF14111"/>
    </source>
</evidence>
<dbReference type="Pfam" id="PF14111">
    <property type="entry name" value="DUF4283"/>
    <property type="match status" value="1"/>
</dbReference>
<name>A0AAP0CBH3_9ASTR</name>
<feature type="compositionally biased region" description="Basic and acidic residues" evidence="1">
    <location>
        <begin position="430"/>
        <end position="439"/>
    </location>
</feature>
<feature type="region of interest" description="Disordered" evidence="1">
    <location>
        <begin position="378"/>
        <end position="460"/>
    </location>
</feature>
<feature type="region of interest" description="Disordered" evidence="1">
    <location>
        <begin position="473"/>
        <end position="525"/>
    </location>
</feature>
<dbReference type="InterPro" id="IPR025558">
    <property type="entry name" value="DUF4283"/>
</dbReference>
<feature type="compositionally biased region" description="Polar residues" evidence="1">
    <location>
        <begin position="1"/>
        <end position="13"/>
    </location>
</feature>
<evidence type="ECO:0000313" key="3">
    <source>
        <dbReference type="EMBL" id="KAK9053516.1"/>
    </source>
</evidence>